<dbReference type="EMBL" id="AMFJ01000475">
    <property type="protein sequence ID" value="EKE27481.1"/>
    <property type="molecule type" value="Genomic_DNA"/>
</dbReference>
<sequence length="78" mass="8545">GLLKFTINYHDTDTTAKESQSKIHTECVAYYAWVPAPVVPTPVTPKEVTQVKTGPESLILILVALVLSLGLLRLKKKA</sequence>
<reference evidence="2" key="1">
    <citation type="journal article" date="2012" name="Science">
        <title>Fermentation, hydrogen, and sulfur metabolism in multiple uncultivated bacterial phyla.</title>
        <authorList>
            <person name="Wrighton K.C."/>
            <person name="Thomas B.C."/>
            <person name="Sharon I."/>
            <person name="Miller C.S."/>
            <person name="Castelle C.J."/>
            <person name="VerBerkmoes N.C."/>
            <person name="Wilkins M.J."/>
            <person name="Hettich R.L."/>
            <person name="Lipton M.S."/>
            <person name="Williams K.H."/>
            <person name="Long P.E."/>
            <person name="Banfield J.F."/>
        </authorList>
    </citation>
    <scope>NUCLEOTIDE SEQUENCE [LARGE SCALE GENOMIC DNA]</scope>
</reference>
<dbReference type="AlphaFoldDB" id="K2F8J7"/>
<proteinExistence type="predicted"/>
<organism evidence="2">
    <name type="scientific">uncultured bacterium</name>
    <name type="common">gcode 4</name>
    <dbReference type="NCBI Taxonomy" id="1234023"/>
    <lineage>
        <taxon>Bacteria</taxon>
        <taxon>environmental samples</taxon>
    </lineage>
</organism>
<name>K2F8J7_9BACT</name>
<evidence type="ECO:0000256" key="1">
    <source>
        <dbReference type="SAM" id="Phobius"/>
    </source>
</evidence>
<feature type="transmembrane region" description="Helical" evidence="1">
    <location>
        <begin position="57"/>
        <end position="74"/>
    </location>
</feature>
<keyword evidence="1" id="KW-1133">Transmembrane helix</keyword>
<comment type="caution">
    <text evidence="2">The sequence shown here is derived from an EMBL/GenBank/DDBJ whole genome shotgun (WGS) entry which is preliminary data.</text>
</comment>
<gene>
    <name evidence="2" type="ORF">ACD_3C00201G0002</name>
</gene>
<keyword evidence="1" id="KW-0812">Transmembrane</keyword>
<protein>
    <submittedName>
        <fullName evidence="2">Uncharacterized protein</fullName>
    </submittedName>
</protein>
<keyword evidence="1" id="KW-0472">Membrane</keyword>
<evidence type="ECO:0000313" key="2">
    <source>
        <dbReference type="EMBL" id="EKE27481.1"/>
    </source>
</evidence>
<accession>K2F8J7</accession>
<feature type="non-terminal residue" evidence="2">
    <location>
        <position position="1"/>
    </location>
</feature>